<organism evidence="2 3">
    <name type="scientific">Lipomyces tetrasporus</name>
    <dbReference type="NCBI Taxonomy" id="54092"/>
    <lineage>
        <taxon>Eukaryota</taxon>
        <taxon>Fungi</taxon>
        <taxon>Dikarya</taxon>
        <taxon>Ascomycota</taxon>
        <taxon>Saccharomycotina</taxon>
        <taxon>Lipomycetes</taxon>
        <taxon>Lipomycetales</taxon>
        <taxon>Lipomycetaceae</taxon>
        <taxon>Lipomyces</taxon>
    </lineage>
</organism>
<evidence type="ECO:0000313" key="2">
    <source>
        <dbReference type="EMBL" id="KAJ8099532.1"/>
    </source>
</evidence>
<keyword evidence="3" id="KW-1185">Reference proteome</keyword>
<name>A0AAD7VR32_9ASCO</name>
<dbReference type="InterPro" id="IPR036397">
    <property type="entry name" value="RNaseH_sf"/>
</dbReference>
<evidence type="ECO:0000256" key="1">
    <source>
        <dbReference type="SAM" id="MobiDB-lite"/>
    </source>
</evidence>
<accession>A0AAD7VR32</accession>
<reference evidence="2" key="1">
    <citation type="submission" date="2023-03" db="EMBL/GenBank/DDBJ databases">
        <title>Near-Complete genome sequence of Lipomyces tetrasporous NRRL Y-64009, an oleaginous yeast capable of growing on lignocellulosic hydrolysates.</title>
        <authorList>
            <consortium name="Lawrence Berkeley National Laboratory"/>
            <person name="Jagtap S.S."/>
            <person name="Liu J.-J."/>
            <person name="Walukiewicz H.E."/>
            <person name="Pangilinan J."/>
            <person name="Lipzen A."/>
            <person name="Ahrendt S."/>
            <person name="Koriabine M."/>
            <person name="Cobaugh K."/>
            <person name="Salamov A."/>
            <person name="Yoshinaga Y."/>
            <person name="Ng V."/>
            <person name="Daum C."/>
            <person name="Grigoriev I.V."/>
            <person name="Slininger P.J."/>
            <person name="Dien B.S."/>
            <person name="Jin Y.-S."/>
            <person name="Rao C.V."/>
        </authorList>
    </citation>
    <scope>NUCLEOTIDE SEQUENCE</scope>
    <source>
        <strain evidence="2">NRRL Y-64009</strain>
    </source>
</reference>
<feature type="region of interest" description="Disordered" evidence="1">
    <location>
        <begin position="25"/>
        <end position="62"/>
    </location>
</feature>
<dbReference type="RefSeq" id="XP_056042982.1">
    <property type="nucleotide sequence ID" value="XM_056187685.1"/>
</dbReference>
<gene>
    <name evidence="2" type="ORF">POJ06DRAFT_253828</name>
</gene>
<protein>
    <submittedName>
        <fullName evidence="2">Uncharacterized protein</fullName>
    </submittedName>
</protein>
<dbReference type="AlphaFoldDB" id="A0AAD7VR32"/>
<dbReference type="Proteomes" id="UP001217417">
    <property type="component" value="Unassembled WGS sequence"/>
</dbReference>
<dbReference type="GO" id="GO:0003676">
    <property type="term" value="F:nucleic acid binding"/>
    <property type="evidence" value="ECO:0007669"/>
    <property type="project" value="InterPro"/>
</dbReference>
<comment type="caution">
    <text evidence="2">The sequence shown here is derived from an EMBL/GenBank/DDBJ whole genome shotgun (WGS) entry which is preliminary data.</text>
</comment>
<evidence type="ECO:0000313" key="3">
    <source>
        <dbReference type="Proteomes" id="UP001217417"/>
    </source>
</evidence>
<dbReference type="Gene3D" id="3.30.420.10">
    <property type="entry name" value="Ribonuclease H-like superfamily/Ribonuclease H"/>
    <property type="match status" value="1"/>
</dbReference>
<proteinExistence type="predicted"/>
<feature type="compositionally biased region" description="Basic and acidic residues" evidence="1">
    <location>
        <begin position="29"/>
        <end position="38"/>
    </location>
</feature>
<sequence>MCYVFARATTSISLCPPVHYAHLAGQRGRVHEETREEDSASLVSGRTGGSGNEEPGEVKDVKPLYPSLAGTMWYI</sequence>
<dbReference type="GeneID" id="80882851"/>
<dbReference type="EMBL" id="JARPMG010000006">
    <property type="protein sequence ID" value="KAJ8099532.1"/>
    <property type="molecule type" value="Genomic_DNA"/>
</dbReference>